<protein>
    <recommendedName>
        <fullName evidence="1">F-box domain-containing protein</fullName>
    </recommendedName>
</protein>
<evidence type="ECO:0000313" key="3">
    <source>
        <dbReference type="Proteomes" id="UP000027222"/>
    </source>
</evidence>
<dbReference type="HOGENOM" id="CLU_063711_0_0_1"/>
<gene>
    <name evidence="2" type="ORF">GALMADRAFT_245602</name>
</gene>
<dbReference type="OrthoDB" id="2891411at2759"/>
<name>A0A067TBZ9_GALM3</name>
<proteinExistence type="predicted"/>
<dbReference type="CDD" id="cd09917">
    <property type="entry name" value="F-box_SF"/>
    <property type="match status" value="1"/>
</dbReference>
<feature type="domain" description="F-box" evidence="1">
    <location>
        <begin position="19"/>
        <end position="84"/>
    </location>
</feature>
<reference evidence="3" key="1">
    <citation type="journal article" date="2014" name="Proc. Natl. Acad. Sci. U.S.A.">
        <title>Extensive sampling of basidiomycete genomes demonstrates inadequacy of the white-rot/brown-rot paradigm for wood decay fungi.</title>
        <authorList>
            <person name="Riley R."/>
            <person name="Salamov A.A."/>
            <person name="Brown D.W."/>
            <person name="Nagy L.G."/>
            <person name="Floudas D."/>
            <person name="Held B.W."/>
            <person name="Levasseur A."/>
            <person name="Lombard V."/>
            <person name="Morin E."/>
            <person name="Otillar R."/>
            <person name="Lindquist E.A."/>
            <person name="Sun H."/>
            <person name="LaButti K.M."/>
            <person name="Schmutz J."/>
            <person name="Jabbour D."/>
            <person name="Luo H."/>
            <person name="Baker S.E."/>
            <person name="Pisabarro A.G."/>
            <person name="Walton J.D."/>
            <person name="Blanchette R.A."/>
            <person name="Henrissat B."/>
            <person name="Martin F."/>
            <person name="Cullen D."/>
            <person name="Hibbett D.S."/>
            <person name="Grigoriev I.V."/>
        </authorList>
    </citation>
    <scope>NUCLEOTIDE SEQUENCE [LARGE SCALE GENOMIC DNA]</scope>
    <source>
        <strain evidence="3">CBS 339.88</strain>
    </source>
</reference>
<evidence type="ECO:0000313" key="2">
    <source>
        <dbReference type="EMBL" id="KDR77409.1"/>
    </source>
</evidence>
<sequence length="370" mass="42706">MSATEGADAPVEVNAKGFPTMPDELLLEIMSHCPKPRDVISTEATEDRAEDAMVYAMRRDMLLALSQTCRNLRRFFRPYVWSRIEVCRGMLDESPADGLGGKIHVAEVRQMYNEELVRQLEIVTERDPSLAEHVKLINVEVMNSRIASVLAELARCMALLPNLRVVKLAISPSTSWSDNFYKYAKKAFSRYSYPQVEVAILSRAAYPLLLSCPSVRSVDRTGNKYSYQRSHIERDFWDCVEGFCPKLESLTVDMAAGNSEEIVRILPNLRQITLRFTSYINRENQVVPHTYANLEKLQHLRSIKIETSDSFDFWARKRAVDWAVRVLLKLQQEDKEDKEVILRYQQHSGYWRHITEYKMETTHLPAPKPS</sequence>
<dbReference type="Proteomes" id="UP000027222">
    <property type="component" value="Unassembled WGS sequence"/>
</dbReference>
<evidence type="ECO:0000259" key="1">
    <source>
        <dbReference type="Pfam" id="PF12937"/>
    </source>
</evidence>
<dbReference type="Pfam" id="PF12937">
    <property type="entry name" value="F-box-like"/>
    <property type="match status" value="1"/>
</dbReference>
<accession>A0A067TBZ9</accession>
<keyword evidence="3" id="KW-1185">Reference proteome</keyword>
<dbReference type="EMBL" id="KL142376">
    <property type="protein sequence ID" value="KDR77409.1"/>
    <property type="molecule type" value="Genomic_DNA"/>
</dbReference>
<dbReference type="AlphaFoldDB" id="A0A067TBZ9"/>
<organism evidence="2 3">
    <name type="scientific">Galerina marginata (strain CBS 339.88)</name>
    <dbReference type="NCBI Taxonomy" id="685588"/>
    <lineage>
        <taxon>Eukaryota</taxon>
        <taxon>Fungi</taxon>
        <taxon>Dikarya</taxon>
        <taxon>Basidiomycota</taxon>
        <taxon>Agaricomycotina</taxon>
        <taxon>Agaricomycetes</taxon>
        <taxon>Agaricomycetidae</taxon>
        <taxon>Agaricales</taxon>
        <taxon>Agaricineae</taxon>
        <taxon>Strophariaceae</taxon>
        <taxon>Galerina</taxon>
    </lineage>
</organism>
<dbReference type="InterPro" id="IPR001810">
    <property type="entry name" value="F-box_dom"/>
</dbReference>